<proteinExistence type="predicted"/>
<organism evidence="1 2">
    <name type="scientific">Candidatus Mucispirillum faecigallinarum</name>
    <dbReference type="NCBI Taxonomy" id="2838699"/>
    <lineage>
        <taxon>Bacteria</taxon>
        <taxon>Pseudomonadati</taxon>
        <taxon>Deferribacterota</taxon>
        <taxon>Deferribacteres</taxon>
        <taxon>Deferribacterales</taxon>
        <taxon>Mucispirillaceae</taxon>
        <taxon>Mucispirillum</taxon>
    </lineage>
</organism>
<accession>A0A9D2GS72</accession>
<evidence type="ECO:0000313" key="1">
    <source>
        <dbReference type="EMBL" id="HIZ88412.1"/>
    </source>
</evidence>
<dbReference type="EMBL" id="DXAQ01000009">
    <property type="protein sequence ID" value="HIZ88412.1"/>
    <property type="molecule type" value="Genomic_DNA"/>
</dbReference>
<dbReference type="AlphaFoldDB" id="A0A9D2GS72"/>
<name>A0A9D2GS72_9BACT</name>
<sequence length="56" mass="6754">MKKKTVAGQHLLLPNVFKKFHRRAFFARAVFTRLDRKKIILLNFIKNLIRFLPYVP</sequence>
<reference evidence="1" key="2">
    <citation type="submission" date="2021-04" db="EMBL/GenBank/DDBJ databases">
        <authorList>
            <person name="Gilroy R."/>
        </authorList>
    </citation>
    <scope>NUCLEOTIDE SEQUENCE</scope>
    <source>
        <strain evidence="1">ChiW4-1371</strain>
    </source>
</reference>
<protein>
    <submittedName>
        <fullName evidence="1">Uncharacterized protein</fullName>
    </submittedName>
</protein>
<evidence type="ECO:0000313" key="2">
    <source>
        <dbReference type="Proteomes" id="UP000824176"/>
    </source>
</evidence>
<dbReference type="Proteomes" id="UP000824176">
    <property type="component" value="Unassembled WGS sequence"/>
</dbReference>
<gene>
    <name evidence="1" type="ORF">H9804_00565</name>
</gene>
<reference evidence="1" key="1">
    <citation type="journal article" date="2021" name="PeerJ">
        <title>Extensive microbial diversity within the chicken gut microbiome revealed by metagenomics and culture.</title>
        <authorList>
            <person name="Gilroy R."/>
            <person name="Ravi A."/>
            <person name="Getino M."/>
            <person name="Pursley I."/>
            <person name="Horton D.L."/>
            <person name="Alikhan N.F."/>
            <person name="Baker D."/>
            <person name="Gharbi K."/>
            <person name="Hall N."/>
            <person name="Watson M."/>
            <person name="Adriaenssens E.M."/>
            <person name="Foster-Nyarko E."/>
            <person name="Jarju S."/>
            <person name="Secka A."/>
            <person name="Antonio M."/>
            <person name="Oren A."/>
            <person name="Chaudhuri R.R."/>
            <person name="La Ragione R."/>
            <person name="Hildebrand F."/>
            <person name="Pallen M.J."/>
        </authorList>
    </citation>
    <scope>NUCLEOTIDE SEQUENCE</scope>
    <source>
        <strain evidence="1">ChiW4-1371</strain>
    </source>
</reference>
<comment type="caution">
    <text evidence="1">The sequence shown here is derived from an EMBL/GenBank/DDBJ whole genome shotgun (WGS) entry which is preliminary data.</text>
</comment>